<dbReference type="Proteomes" id="UP000316545">
    <property type="component" value="Unassembled WGS sequence"/>
</dbReference>
<dbReference type="AlphaFoldDB" id="A0A560GAR6"/>
<comment type="caution">
    <text evidence="2">The sequence shown here is derived from an EMBL/GenBank/DDBJ whole genome shotgun (WGS) entry which is preliminary data.</text>
</comment>
<name>A0A560GAR6_9PROT</name>
<evidence type="ECO:0000259" key="1">
    <source>
        <dbReference type="Pfam" id="PF22036"/>
    </source>
</evidence>
<reference evidence="2 3" key="1">
    <citation type="submission" date="2019-06" db="EMBL/GenBank/DDBJ databases">
        <title>Genomic Encyclopedia of Type Strains, Phase IV (KMG-V): Genome sequencing to study the core and pangenomes of soil and plant-associated prokaryotes.</title>
        <authorList>
            <person name="Whitman W."/>
        </authorList>
    </citation>
    <scope>NUCLEOTIDE SEQUENCE [LARGE SCALE GENOMIC DNA]</scope>
    <source>
        <strain evidence="2 3">BR 11865</strain>
    </source>
</reference>
<dbReference type="InterPro" id="IPR053892">
    <property type="entry name" value="MoaF-like"/>
</dbReference>
<gene>
    <name evidence="2" type="ORF">FBZ88_102365</name>
</gene>
<organism evidence="2 3">
    <name type="scientific">Nitrospirillum amazonense</name>
    <dbReference type="NCBI Taxonomy" id="28077"/>
    <lineage>
        <taxon>Bacteria</taxon>
        <taxon>Pseudomonadati</taxon>
        <taxon>Pseudomonadota</taxon>
        <taxon>Alphaproteobacteria</taxon>
        <taxon>Rhodospirillales</taxon>
        <taxon>Azospirillaceae</taxon>
        <taxon>Nitrospirillum</taxon>
    </lineage>
</organism>
<accession>A0A560GAR6</accession>
<evidence type="ECO:0000313" key="2">
    <source>
        <dbReference type="EMBL" id="TWB30800.1"/>
    </source>
</evidence>
<keyword evidence="3" id="KW-1185">Reference proteome</keyword>
<protein>
    <recommendedName>
        <fullName evidence="1">MoaF-like domain-containing protein</fullName>
    </recommendedName>
</protein>
<evidence type="ECO:0000313" key="3">
    <source>
        <dbReference type="Proteomes" id="UP000316545"/>
    </source>
</evidence>
<dbReference type="EMBL" id="VITO01000002">
    <property type="protein sequence ID" value="TWB30800.1"/>
    <property type="molecule type" value="Genomic_DNA"/>
</dbReference>
<feature type="domain" description="MoaF-like" evidence="1">
    <location>
        <begin position="8"/>
        <end position="101"/>
    </location>
</feature>
<dbReference type="InterPro" id="IPR012674">
    <property type="entry name" value="Calycin"/>
</dbReference>
<dbReference type="Pfam" id="PF22036">
    <property type="entry name" value="MoaF_like"/>
    <property type="match status" value="1"/>
</dbReference>
<dbReference type="Gene3D" id="2.40.128.20">
    <property type="match status" value="1"/>
</dbReference>
<proteinExistence type="predicted"/>
<dbReference type="RefSeq" id="WP_145615606.1">
    <property type="nucleotide sequence ID" value="NZ_VITO01000002.1"/>
</dbReference>
<sequence>MAKPFPAVGHRYLVTFSTFRVELHFTSITSLTYTGIRKDGSRGPSETVAIRVEELRDDQFLVTWQEADKTTVVHVEDYARHTIVTNITNPDLTFFQDHGTFAQVRETAGAL</sequence>